<feature type="chain" id="PRO_5032781429" description="Lipoprotein" evidence="1">
    <location>
        <begin position="23"/>
        <end position="170"/>
    </location>
</feature>
<dbReference type="Proteomes" id="UP000596079">
    <property type="component" value="Chromosome"/>
</dbReference>
<dbReference type="EMBL" id="CP060811">
    <property type="protein sequence ID" value="QQN87660.1"/>
    <property type="molecule type" value="Genomic_DNA"/>
</dbReference>
<reference evidence="2 3" key="1">
    <citation type="submission" date="2020-08" db="EMBL/GenBank/DDBJ databases">
        <title>Emergence of ISAba1-mediated novel tet(X) in Acinetobacter variabilis from a chicken farm.</title>
        <authorList>
            <person name="Peng K."/>
            <person name="Li R."/>
        </authorList>
    </citation>
    <scope>NUCLEOTIDE SEQUENCE [LARGE SCALE GENOMIC DNA]</scope>
    <source>
        <strain evidence="2 3">XM9F202-2</strain>
    </source>
</reference>
<sequence length="170" mass="19441">MKKIIMILMIACLAGCSYFVSIDELARNIQGQMQQEFNANPNYQHYRLTVVNVKIRHRKGNEFEAVSHLNYQGNEYPINVKISKVNGGYSWAIEDDAFAFIDEIEIEKYRQQLDRELEQLASSLDDLEPVHEPTNIELGPDVRPVTEPVLQAASYDEEPIPVGNITAYTH</sequence>
<organism evidence="2 3">
    <name type="scientific">Acinetobacter variabilis</name>
    <dbReference type="NCBI Taxonomy" id="70346"/>
    <lineage>
        <taxon>Bacteria</taxon>
        <taxon>Pseudomonadati</taxon>
        <taxon>Pseudomonadota</taxon>
        <taxon>Gammaproteobacteria</taxon>
        <taxon>Moraxellales</taxon>
        <taxon>Moraxellaceae</taxon>
        <taxon>Acinetobacter</taxon>
    </lineage>
</organism>
<keyword evidence="1" id="KW-0732">Signal</keyword>
<evidence type="ECO:0000313" key="3">
    <source>
        <dbReference type="Proteomes" id="UP000596079"/>
    </source>
</evidence>
<feature type="signal peptide" evidence="1">
    <location>
        <begin position="1"/>
        <end position="22"/>
    </location>
</feature>
<dbReference type="AlphaFoldDB" id="A0A7T7WHL6"/>
<dbReference type="RefSeq" id="WP_166135648.1">
    <property type="nucleotide sequence ID" value="NZ_CP060811.1"/>
</dbReference>
<evidence type="ECO:0008006" key="4">
    <source>
        <dbReference type="Google" id="ProtNLM"/>
    </source>
</evidence>
<evidence type="ECO:0000256" key="1">
    <source>
        <dbReference type="SAM" id="SignalP"/>
    </source>
</evidence>
<evidence type="ECO:0000313" key="2">
    <source>
        <dbReference type="EMBL" id="QQN87660.1"/>
    </source>
</evidence>
<accession>A0A7T7WHL6</accession>
<name>A0A7T7WHL6_9GAMM</name>
<gene>
    <name evidence="2" type="ORF">IAQ69_12525</name>
</gene>
<proteinExistence type="predicted"/>
<protein>
    <recommendedName>
        <fullName evidence="4">Lipoprotein</fullName>
    </recommendedName>
</protein>